<evidence type="ECO:0000256" key="2">
    <source>
        <dbReference type="ARBA" id="ARBA00022737"/>
    </source>
</evidence>
<keyword evidence="6" id="KW-1185">Reference proteome</keyword>
<reference evidence="5" key="1">
    <citation type="submission" date="2020-12" db="EMBL/GenBank/DDBJ databases">
        <title>Genomic characterization of non-nitrogen-fixing Frankia strains.</title>
        <authorList>
            <person name="Carlos-Shanley C."/>
            <person name="Guerra T."/>
            <person name="Hahn D."/>
        </authorList>
    </citation>
    <scope>NUCLEOTIDE SEQUENCE</scope>
    <source>
        <strain evidence="5">CN6</strain>
    </source>
</reference>
<protein>
    <recommendedName>
        <fullName evidence="7">NB-ARC domain-containing protein</fullName>
    </recommendedName>
</protein>
<dbReference type="Pfam" id="PF19955">
    <property type="entry name" value="EAD1"/>
    <property type="match status" value="1"/>
</dbReference>
<dbReference type="PANTHER" id="PTHR22845">
    <property type="entry name" value="APOPTOTIC PROTEASE-ACTIVATING FACTOR 1"/>
    <property type="match status" value="1"/>
</dbReference>
<keyword evidence="2" id="KW-0677">Repeat</keyword>
<dbReference type="InterPro" id="IPR027417">
    <property type="entry name" value="P-loop_NTPase"/>
</dbReference>
<dbReference type="InterPro" id="IPR002182">
    <property type="entry name" value="NB-ARC"/>
</dbReference>
<dbReference type="PRINTS" id="PR00364">
    <property type="entry name" value="DISEASERSIST"/>
</dbReference>
<dbReference type="SUPFAM" id="SSF52540">
    <property type="entry name" value="P-loop containing nucleoside triphosphate hydrolases"/>
    <property type="match status" value="1"/>
</dbReference>
<dbReference type="InterPro" id="IPR042197">
    <property type="entry name" value="Apaf_helical"/>
</dbReference>
<feature type="domain" description="Effector-associated" evidence="4">
    <location>
        <begin position="4"/>
        <end position="85"/>
    </location>
</feature>
<dbReference type="Proteomes" id="UP000604475">
    <property type="component" value="Unassembled WGS sequence"/>
</dbReference>
<dbReference type="GO" id="GO:0005829">
    <property type="term" value="C:cytosol"/>
    <property type="evidence" value="ECO:0007669"/>
    <property type="project" value="UniProtKB-ARBA"/>
</dbReference>
<name>A0A937UR32_9ACTN</name>
<evidence type="ECO:0000256" key="1">
    <source>
        <dbReference type="ARBA" id="ARBA00022703"/>
    </source>
</evidence>
<evidence type="ECO:0008006" key="7">
    <source>
        <dbReference type="Google" id="ProtNLM"/>
    </source>
</evidence>
<dbReference type="InterPro" id="IPR036388">
    <property type="entry name" value="WH-like_DNA-bd_sf"/>
</dbReference>
<dbReference type="Pfam" id="PF00931">
    <property type="entry name" value="NB-ARC"/>
    <property type="match status" value="1"/>
</dbReference>
<dbReference type="InterPro" id="IPR045430">
    <property type="entry name" value="EAD1"/>
</dbReference>
<dbReference type="RefSeq" id="WP_203003138.1">
    <property type="nucleotide sequence ID" value="NZ_JADWYU010000145.1"/>
</dbReference>
<organism evidence="5 6">
    <name type="scientific">Frankia nepalensis</name>
    <dbReference type="NCBI Taxonomy" id="1836974"/>
    <lineage>
        <taxon>Bacteria</taxon>
        <taxon>Bacillati</taxon>
        <taxon>Actinomycetota</taxon>
        <taxon>Actinomycetes</taxon>
        <taxon>Frankiales</taxon>
        <taxon>Frankiaceae</taxon>
        <taxon>Frankia</taxon>
    </lineage>
</organism>
<sequence>MDVLSPAEIAEFADVFADPGAARRLLVAAGLGAGRHPSWQAPDAYAFWTDVSLLIAHGIRPGLREALFAEAARLFPGNRVFTGRAGGGPPRSRMQPAWELLPSLPPRHVARDADLAALRALLADPVAGQVVGVWAMGGAGKSTVATALVHDLAVRAMFPDGIVWAQVGPTPDLIGLLGHVLAAFGDLARIGDVTDGARRLRTLLAGARCLIVLDDVWDIAVVEAFQPPAGVRVLVTSRSRQTWYADAGGHELAMADEDVSRRVLAAHAGCGPEELPPVTGEIVQRCGGLVLALALVGSMVRLGIRWDSAAQRLRRTDLDKLAARFAGYPHPNLLAALDASVLALPAAEADRFRELAVFQHRGPVPLAAVILLWQRTAGLDPLDAEDLLNLLARRSLVRAQPATATVTLHDLLFDYIRATLDRPVAGLHRLLASALVERWGGLPDLPGLRDPYDDADRYGLAALVAHLLAAGDPDTIDAVLAAERRGPAGRAESTWYGAHEDLGRTGDYLVAVRAAWADARTRQAGGDPAALARQATYALILGSVTSLADNIPATLLVRLVETGLWAPIRALAYAQATSEPHGRAAALTALADHLPVDLRHLAHAQAFTAATSIDRPDARVRALIVLASQFPDTWREDAVTAALAAATDIESSADRARAFVALAPLLPAEGRARVLTQALEAAAAVGALSDQAAILATLAPMLPPDLLGQALDAATAITYSPARAEAWAGLVPYLPAGQRQQLIAQALDALIAEGSLVTGAAWLRLAPLLADDQLGKALVTATALLRGSGRTDVLIVLTARLSPDERRSVLARALTTADALVQPDHRAEALAGLAPHLPTNQRRPVLTDALAAAAAIGYKPTRAAVLAALAPLLPTDLLDRALVVARTVDPTDVAKILAALAPRVPADRRRPVLAEALEAAITLHYLGDRADAVARLAPQLPADLLGQALTAATTIREPHLSGQLVARLAPCLPADLLGQALLAATTIDQPEDTARALTRLATELPADERAPVLAEALTAAAAVERPDYQARALTALAPLLPAGQRRTALAQALTAASACQSEDQASTLRALAPHLPADLLETAWTLATDIWERQDQVRAMAGLAPYLPAARRARIVAGTLNAVRALMPFSQAEALTSLAPSLPTARRRSLLARALKALAAFPSWLAARSLDNPITATDWSTERADMIERLAPQLPAGLIEEALRVATAIKDPLARARAVAVLAARLPADRRVSVLTEQLEAVAAVRWPASRARALATLAPHLPALQLQPALTETLEAAAREEADEQSRALAVLAPYLPADQRGTAVAQALELAAQSGRSTVVLVLPAVLGTDRAETRTAVVSALLRARRWWP</sequence>
<dbReference type="Gene3D" id="3.40.50.300">
    <property type="entry name" value="P-loop containing nucleotide triphosphate hydrolases"/>
    <property type="match status" value="1"/>
</dbReference>
<evidence type="ECO:0000259" key="3">
    <source>
        <dbReference type="Pfam" id="PF00931"/>
    </source>
</evidence>
<evidence type="ECO:0000313" key="6">
    <source>
        <dbReference type="Proteomes" id="UP000604475"/>
    </source>
</evidence>
<keyword evidence="1" id="KW-0053">Apoptosis</keyword>
<gene>
    <name evidence="5" type="ORF">I7412_26955</name>
</gene>
<evidence type="ECO:0000313" key="5">
    <source>
        <dbReference type="EMBL" id="MBL7630733.1"/>
    </source>
</evidence>
<dbReference type="Gene3D" id="1.10.10.10">
    <property type="entry name" value="Winged helix-like DNA-binding domain superfamily/Winged helix DNA-binding domain"/>
    <property type="match status" value="1"/>
</dbReference>
<dbReference type="GO" id="GO:0043531">
    <property type="term" value="F:ADP binding"/>
    <property type="evidence" value="ECO:0007669"/>
    <property type="project" value="InterPro"/>
</dbReference>
<comment type="caution">
    <text evidence="5">The sequence shown here is derived from an EMBL/GenBank/DDBJ whole genome shotgun (WGS) entry which is preliminary data.</text>
</comment>
<dbReference type="Gene3D" id="1.10.8.430">
    <property type="entry name" value="Helical domain of apoptotic protease-activating factors"/>
    <property type="match status" value="1"/>
</dbReference>
<dbReference type="EMBL" id="JAEACQ010000254">
    <property type="protein sequence ID" value="MBL7630733.1"/>
    <property type="molecule type" value="Genomic_DNA"/>
</dbReference>
<accession>A0A937UR32</accession>
<dbReference type="PANTHER" id="PTHR22845:SF5">
    <property type="entry name" value="APOPTOTIC PROTEASE-ACTIVATING FACTOR 1"/>
    <property type="match status" value="1"/>
</dbReference>
<proteinExistence type="predicted"/>
<evidence type="ECO:0000259" key="4">
    <source>
        <dbReference type="Pfam" id="PF19955"/>
    </source>
</evidence>
<feature type="domain" description="NB-ARC" evidence="3">
    <location>
        <begin position="127"/>
        <end position="241"/>
    </location>
</feature>